<sequence>MTSWSDAVLASAVPTRGSGVSRLNRLNNLFRPVPVGVVREERNCRLSADFAGPFTRR</sequence>
<reference evidence="1 2" key="1">
    <citation type="submission" date="2018-03" db="EMBL/GenBank/DDBJ databases">
        <authorList>
            <person name="Gully D."/>
        </authorList>
    </citation>
    <scope>NUCLEOTIDE SEQUENCE [LARGE SCALE GENOMIC DNA]</scope>
    <source>
        <strain evidence="1">ORS3257</strain>
    </source>
</reference>
<evidence type="ECO:0000313" key="2">
    <source>
        <dbReference type="Proteomes" id="UP000246085"/>
    </source>
</evidence>
<name>A0A2U3PYY7_9BRAD</name>
<proteinExistence type="predicted"/>
<organism evidence="1 2">
    <name type="scientific">Bradyrhizobium vignae</name>
    <dbReference type="NCBI Taxonomy" id="1549949"/>
    <lineage>
        <taxon>Bacteria</taxon>
        <taxon>Pseudomonadati</taxon>
        <taxon>Pseudomonadota</taxon>
        <taxon>Alphaproteobacteria</taxon>
        <taxon>Hyphomicrobiales</taxon>
        <taxon>Nitrobacteraceae</taxon>
        <taxon>Bradyrhizobium</taxon>
    </lineage>
</organism>
<evidence type="ECO:0000313" key="1">
    <source>
        <dbReference type="EMBL" id="SPP94318.1"/>
    </source>
</evidence>
<dbReference type="Proteomes" id="UP000246085">
    <property type="component" value="Chromosome BRAD3257"/>
</dbReference>
<gene>
    <name evidence="1" type="ORF">BRAD3257_3280</name>
</gene>
<dbReference type="EMBL" id="LS398110">
    <property type="protein sequence ID" value="SPP94318.1"/>
    <property type="molecule type" value="Genomic_DNA"/>
</dbReference>
<dbReference type="KEGG" id="bvz:BRAD3257_3280"/>
<protein>
    <submittedName>
        <fullName evidence="1">Uncharacterized protein</fullName>
    </submittedName>
</protein>
<dbReference type="AlphaFoldDB" id="A0A2U3PYY7"/>
<accession>A0A2U3PYY7</accession>